<proteinExistence type="predicted"/>
<protein>
    <submittedName>
        <fullName evidence="2">Uncharacterized protein</fullName>
    </submittedName>
</protein>
<dbReference type="Proteomes" id="UP001234178">
    <property type="component" value="Unassembled WGS sequence"/>
</dbReference>
<feature type="region of interest" description="Disordered" evidence="1">
    <location>
        <begin position="27"/>
        <end position="64"/>
    </location>
</feature>
<dbReference type="EMBL" id="JAOYFB010000040">
    <property type="protein sequence ID" value="KAK4037972.1"/>
    <property type="molecule type" value="Genomic_DNA"/>
</dbReference>
<name>A0ABR0B8E6_9CRUS</name>
<evidence type="ECO:0000313" key="3">
    <source>
        <dbReference type="Proteomes" id="UP001234178"/>
    </source>
</evidence>
<gene>
    <name evidence="2" type="ORF">OUZ56_029995</name>
</gene>
<keyword evidence="3" id="KW-1185">Reference proteome</keyword>
<reference evidence="2 3" key="1">
    <citation type="journal article" date="2023" name="Nucleic Acids Res.">
        <title>The hologenome of Daphnia magna reveals possible DNA methylation and microbiome-mediated evolution of the host genome.</title>
        <authorList>
            <person name="Chaturvedi A."/>
            <person name="Li X."/>
            <person name="Dhandapani V."/>
            <person name="Marshall H."/>
            <person name="Kissane S."/>
            <person name="Cuenca-Cambronero M."/>
            <person name="Asole G."/>
            <person name="Calvet F."/>
            <person name="Ruiz-Romero M."/>
            <person name="Marangio P."/>
            <person name="Guigo R."/>
            <person name="Rago D."/>
            <person name="Mirbahai L."/>
            <person name="Eastwood N."/>
            <person name="Colbourne J.K."/>
            <person name="Zhou J."/>
            <person name="Mallon E."/>
            <person name="Orsini L."/>
        </authorList>
    </citation>
    <scope>NUCLEOTIDE SEQUENCE [LARGE SCALE GENOMIC DNA]</scope>
    <source>
        <strain evidence="2">LRV0_1</strain>
    </source>
</reference>
<comment type="caution">
    <text evidence="2">The sequence shown here is derived from an EMBL/GenBank/DDBJ whole genome shotgun (WGS) entry which is preliminary data.</text>
</comment>
<evidence type="ECO:0000256" key="1">
    <source>
        <dbReference type="SAM" id="MobiDB-lite"/>
    </source>
</evidence>
<feature type="compositionally biased region" description="Polar residues" evidence="1">
    <location>
        <begin position="35"/>
        <end position="54"/>
    </location>
</feature>
<organism evidence="2 3">
    <name type="scientific">Daphnia magna</name>
    <dbReference type="NCBI Taxonomy" id="35525"/>
    <lineage>
        <taxon>Eukaryota</taxon>
        <taxon>Metazoa</taxon>
        <taxon>Ecdysozoa</taxon>
        <taxon>Arthropoda</taxon>
        <taxon>Crustacea</taxon>
        <taxon>Branchiopoda</taxon>
        <taxon>Diplostraca</taxon>
        <taxon>Cladocera</taxon>
        <taxon>Anomopoda</taxon>
        <taxon>Daphniidae</taxon>
        <taxon>Daphnia</taxon>
    </lineage>
</organism>
<evidence type="ECO:0000313" key="2">
    <source>
        <dbReference type="EMBL" id="KAK4037972.1"/>
    </source>
</evidence>
<sequence length="80" mass="9129">MACCWMLKSQKFTYRAAFDSHSPLFKRPKAAQHAPNGSESRITTPSRAPNTTMTDLAKKSKNAHPQDECRLYYCLGIMEY</sequence>
<accession>A0ABR0B8E6</accession>